<evidence type="ECO:0000256" key="5">
    <source>
        <dbReference type="ARBA" id="ARBA00022723"/>
    </source>
</evidence>
<comment type="similarity">
    <text evidence="2">Belongs to the peptidase M20 family.</text>
</comment>
<dbReference type="Proteomes" id="UP000316388">
    <property type="component" value="Unassembled WGS sequence"/>
</dbReference>
<keyword evidence="4" id="KW-0659">Purine metabolism</keyword>
<dbReference type="Gene3D" id="1.10.3330.10">
    <property type="entry name" value="Oxo-4-hydroxy-4-carboxy-5-ureidoimidazoline decarboxylase"/>
    <property type="match status" value="1"/>
</dbReference>
<dbReference type="Pfam" id="PF09349">
    <property type="entry name" value="OHCU_decarbox"/>
    <property type="match status" value="1"/>
</dbReference>
<dbReference type="AlphaFoldDB" id="A0A554XJ15"/>
<dbReference type="EC" id="3.5.1.87" evidence="9"/>
<proteinExistence type="inferred from homology"/>
<evidence type="ECO:0000256" key="2">
    <source>
        <dbReference type="ARBA" id="ARBA00006153"/>
    </source>
</evidence>
<name>A0A554XJ15_9BURK</name>
<dbReference type="GO" id="GO:0046872">
    <property type="term" value="F:metal ion binding"/>
    <property type="evidence" value="ECO:0007669"/>
    <property type="project" value="UniProtKB-KW"/>
</dbReference>
<dbReference type="InterPro" id="IPR018020">
    <property type="entry name" value="OHCU_decarboxylase"/>
</dbReference>
<dbReference type="UniPathway" id="UPA00394">
    <property type="reaction ID" value="UER00652"/>
</dbReference>
<evidence type="ECO:0000313" key="9">
    <source>
        <dbReference type="EMBL" id="TSE35833.1"/>
    </source>
</evidence>
<dbReference type="Gene3D" id="3.40.630.10">
    <property type="entry name" value="Zn peptidases"/>
    <property type="match status" value="1"/>
</dbReference>
<feature type="domain" description="Oxo-4-hydroxy-4-carboxy-5-ureidoimidazoline decarboxylase" evidence="8">
    <location>
        <begin position="12"/>
        <end position="172"/>
    </location>
</feature>
<dbReference type="GO" id="GO:0006144">
    <property type="term" value="P:purine nucleobase metabolic process"/>
    <property type="evidence" value="ECO:0007669"/>
    <property type="project" value="UniProtKB-KW"/>
</dbReference>
<evidence type="ECO:0000256" key="7">
    <source>
        <dbReference type="ARBA" id="ARBA00023211"/>
    </source>
</evidence>
<comment type="subunit">
    <text evidence="3">Homodimer.</text>
</comment>
<keyword evidence="6 9" id="KW-0378">Hydrolase</keyword>
<dbReference type="CDD" id="cd03884">
    <property type="entry name" value="M20_bAS"/>
    <property type="match status" value="1"/>
</dbReference>
<evidence type="ECO:0000313" key="10">
    <source>
        <dbReference type="Proteomes" id="UP000316388"/>
    </source>
</evidence>
<organism evidence="9 10">
    <name type="scientific">Tepidimonas fonticaldi</name>
    <dbReference type="NCBI Taxonomy" id="1101373"/>
    <lineage>
        <taxon>Bacteria</taxon>
        <taxon>Pseudomonadati</taxon>
        <taxon>Pseudomonadota</taxon>
        <taxon>Betaproteobacteria</taxon>
        <taxon>Burkholderiales</taxon>
        <taxon>Tepidimonas</taxon>
    </lineage>
</organism>
<evidence type="ECO:0000256" key="1">
    <source>
        <dbReference type="ARBA" id="ARBA00001936"/>
    </source>
</evidence>
<accession>A0A554XJ15</accession>
<dbReference type="Pfam" id="PF01546">
    <property type="entry name" value="Peptidase_M20"/>
    <property type="match status" value="1"/>
</dbReference>
<dbReference type="PANTHER" id="PTHR32494:SF19">
    <property type="entry name" value="ALLANTOATE DEIMINASE-RELATED"/>
    <property type="match status" value="1"/>
</dbReference>
<dbReference type="EMBL" id="VJOO01000023">
    <property type="protein sequence ID" value="TSE35833.1"/>
    <property type="molecule type" value="Genomic_DNA"/>
</dbReference>
<dbReference type="Gene3D" id="3.30.70.360">
    <property type="match status" value="1"/>
</dbReference>
<dbReference type="InterPro" id="IPR017580">
    <property type="entry name" value="OHCU_decarboxylase-1"/>
</dbReference>
<dbReference type="SUPFAM" id="SSF55031">
    <property type="entry name" value="Bacterial exopeptidase dimerisation domain"/>
    <property type="match status" value="1"/>
</dbReference>
<dbReference type="GO" id="GO:0050538">
    <property type="term" value="F:N-carbamoyl-L-amino-acid hydrolase activity"/>
    <property type="evidence" value="ECO:0007669"/>
    <property type="project" value="UniProtKB-EC"/>
</dbReference>
<evidence type="ECO:0000256" key="6">
    <source>
        <dbReference type="ARBA" id="ARBA00022801"/>
    </source>
</evidence>
<dbReference type="GO" id="GO:0019628">
    <property type="term" value="P:urate catabolic process"/>
    <property type="evidence" value="ECO:0007669"/>
    <property type="project" value="UniProtKB-UniPathway"/>
</dbReference>
<dbReference type="NCBIfam" id="TIGR03164">
    <property type="entry name" value="UHCUDC"/>
    <property type="match status" value="1"/>
</dbReference>
<evidence type="ECO:0000256" key="3">
    <source>
        <dbReference type="ARBA" id="ARBA00011738"/>
    </source>
</evidence>
<evidence type="ECO:0000259" key="8">
    <source>
        <dbReference type="Pfam" id="PF09349"/>
    </source>
</evidence>
<dbReference type="RefSeq" id="WP_143969480.1">
    <property type="nucleotide sequence ID" value="NZ_VJOO01000023.1"/>
</dbReference>
<evidence type="ECO:0000256" key="4">
    <source>
        <dbReference type="ARBA" id="ARBA00022631"/>
    </source>
</evidence>
<comment type="caution">
    <text evidence="9">The sequence shown here is derived from an EMBL/GenBank/DDBJ whole genome shotgun (WGS) entry which is preliminary data.</text>
</comment>
<keyword evidence="5" id="KW-0479">Metal-binding</keyword>
<dbReference type="PANTHER" id="PTHR32494">
    <property type="entry name" value="ALLANTOATE DEIMINASE-RELATED"/>
    <property type="match status" value="1"/>
</dbReference>
<dbReference type="InterPro" id="IPR010158">
    <property type="entry name" value="Amidase_Cbmase"/>
</dbReference>
<dbReference type="InterPro" id="IPR036264">
    <property type="entry name" value="Bact_exopeptidase_dim_dom"/>
</dbReference>
<comment type="cofactor">
    <cofactor evidence="1">
        <name>Mn(2+)</name>
        <dbReference type="ChEBI" id="CHEBI:29035"/>
    </cofactor>
</comment>
<dbReference type="GO" id="GO:0016813">
    <property type="term" value="F:hydrolase activity, acting on carbon-nitrogen (but not peptide) bonds, in linear amidines"/>
    <property type="evidence" value="ECO:0007669"/>
    <property type="project" value="InterPro"/>
</dbReference>
<dbReference type="InterPro" id="IPR002933">
    <property type="entry name" value="Peptidase_M20"/>
</dbReference>
<dbReference type="NCBIfam" id="TIGR01879">
    <property type="entry name" value="hydantase"/>
    <property type="match status" value="1"/>
</dbReference>
<gene>
    <name evidence="9" type="primary">amaB</name>
    <name evidence="9" type="ORF">Tfont_02177</name>
</gene>
<sequence>MTTGIPALDALNAAPLDEACARLDGLYEHSPWIVRSALARRPFATPAALVAACADVVARADVQAQLALIRAHPELAGKAMVAGTLTAESTDEQSRAGLTHCTPEEYATLQRLNAEYRARFGWPFILAVRGPRGRGLSRAQIIAAFERRLHAHPDDERRECLRQIHRIAEIRLHDKLGWEPTAGHAVWDQLAALARHSEHPEHLTVTYLSAAHRACAADIAGWMRAAGCDTVDTDAVGNVVGRYAGQRPDAPWLLTGSHYDTVRRAGPHDGRLGIAVPLAAVQALHARGERLPFGIEVVAFAEEEGQRYPATFLGSAPLVGAFDPAWLDLTDADGIPMAEAMRRAGLPGTQAAIAACARDPGRYLGFVEVHIEQGPVLSEANRPLGIVTGINGSVRWLGEYAGVACHAGTTPMTQRRDAAAGAAELTLAVERLARQHPGTVGTVGILEVPAGSINVVPGRCRFSLDLRAPTDAARDALAQAVLEAAHAIAARRGLTLTLRETLRASAAPSDPAWQARWERAVAALGLPLHHLPSGAGHDAMMLHRRLPQAMLFVRGENGGISHNPLESTTSDDIELAVQAFARLLRDLAAELA</sequence>
<protein>
    <submittedName>
        <fullName evidence="9">N-carbamoyl-L-amino acid hydrolase</fullName>
        <ecNumber evidence="9">3.5.1.87</ecNumber>
    </submittedName>
</protein>
<keyword evidence="7" id="KW-0464">Manganese</keyword>
<dbReference type="GO" id="GO:0000255">
    <property type="term" value="P:allantoin metabolic process"/>
    <property type="evidence" value="ECO:0007669"/>
    <property type="project" value="InterPro"/>
</dbReference>
<reference evidence="9 10" key="1">
    <citation type="submission" date="2019-07" db="EMBL/GenBank/DDBJ databases">
        <title>Tepidimonas fonticaldi AT-A2 draft genome.</title>
        <authorList>
            <person name="Da Costa M.S."/>
            <person name="Froufe H.J.C."/>
            <person name="Egas C."/>
            <person name="Albuquerque L."/>
        </authorList>
    </citation>
    <scope>NUCLEOTIDE SEQUENCE [LARGE SCALE GENOMIC DNA]</scope>
    <source>
        <strain evidence="9 10">AT-A2</strain>
    </source>
</reference>
<dbReference type="SUPFAM" id="SSF53187">
    <property type="entry name" value="Zn-dependent exopeptidases"/>
    <property type="match status" value="1"/>
</dbReference>
<dbReference type="InterPro" id="IPR036778">
    <property type="entry name" value="OHCU_decarboxylase_sf"/>
</dbReference>
<dbReference type="SUPFAM" id="SSF158694">
    <property type="entry name" value="UraD-Like"/>
    <property type="match status" value="1"/>
</dbReference>